<protein>
    <submittedName>
        <fullName evidence="1">Uncharacterized protein</fullName>
    </submittedName>
</protein>
<accession>A0AAV0AXW2</accession>
<sequence length="134" mass="14709">PWFVQDKNLIPSTDQPSSTIGGSPTATPLLLLLSPPPSNVSDNLRSLYQNLIRSPFFDKYSITFIDAKLNKGHKALTNWVILVNLSQDQENSIRGATESTHYLISSLGLIDEPIRVEGNNQLASSPAAAWSFID</sequence>
<dbReference type="Proteomes" id="UP001153365">
    <property type="component" value="Unassembled WGS sequence"/>
</dbReference>
<reference evidence="1" key="1">
    <citation type="submission" date="2022-06" db="EMBL/GenBank/DDBJ databases">
        <authorList>
            <consortium name="SYNGENTA / RWTH Aachen University"/>
        </authorList>
    </citation>
    <scope>NUCLEOTIDE SEQUENCE</scope>
</reference>
<feature type="non-terminal residue" evidence="1">
    <location>
        <position position="1"/>
    </location>
</feature>
<keyword evidence="2" id="KW-1185">Reference proteome</keyword>
<dbReference type="AlphaFoldDB" id="A0AAV0AXW2"/>
<organism evidence="1 2">
    <name type="scientific">Phakopsora pachyrhizi</name>
    <name type="common">Asian soybean rust disease fungus</name>
    <dbReference type="NCBI Taxonomy" id="170000"/>
    <lineage>
        <taxon>Eukaryota</taxon>
        <taxon>Fungi</taxon>
        <taxon>Dikarya</taxon>
        <taxon>Basidiomycota</taxon>
        <taxon>Pucciniomycotina</taxon>
        <taxon>Pucciniomycetes</taxon>
        <taxon>Pucciniales</taxon>
        <taxon>Phakopsoraceae</taxon>
        <taxon>Phakopsora</taxon>
    </lineage>
</organism>
<comment type="caution">
    <text evidence="1">The sequence shown here is derived from an EMBL/GenBank/DDBJ whole genome shotgun (WGS) entry which is preliminary data.</text>
</comment>
<name>A0AAV0AXW2_PHAPC</name>
<dbReference type="EMBL" id="CALTRL010001799">
    <property type="protein sequence ID" value="CAH7673769.1"/>
    <property type="molecule type" value="Genomic_DNA"/>
</dbReference>
<evidence type="ECO:0000313" key="1">
    <source>
        <dbReference type="EMBL" id="CAH7673769.1"/>
    </source>
</evidence>
<evidence type="ECO:0000313" key="2">
    <source>
        <dbReference type="Proteomes" id="UP001153365"/>
    </source>
</evidence>
<gene>
    <name evidence="1" type="ORF">PPACK8108_LOCUS8661</name>
</gene>
<proteinExistence type="predicted"/>